<gene>
    <name evidence="2" type="ORF">R5R35_005200</name>
</gene>
<evidence type="ECO:0000313" key="3">
    <source>
        <dbReference type="Proteomes" id="UP001378592"/>
    </source>
</evidence>
<feature type="transmembrane region" description="Helical" evidence="1">
    <location>
        <begin position="143"/>
        <end position="168"/>
    </location>
</feature>
<proteinExistence type="predicted"/>
<keyword evidence="3" id="KW-1185">Reference proteome</keyword>
<dbReference type="Proteomes" id="UP001378592">
    <property type="component" value="Unassembled WGS sequence"/>
</dbReference>
<keyword evidence="1" id="KW-0472">Membrane</keyword>
<dbReference type="AlphaFoldDB" id="A0AAN9WGS8"/>
<reference evidence="2 3" key="1">
    <citation type="submission" date="2024-03" db="EMBL/GenBank/DDBJ databases">
        <title>The genome assembly and annotation of the cricket Gryllus longicercus Weissman &amp; Gray.</title>
        <authorList>
            <person name="Szrajer S."/>
            <person name="Gray D."/>
            <person name="Ylla G."/>
        </authorList>
    </citation>
    <scope>NUCLEOTIDE SEQUENCE [LARGE SCALE GENOMIC DNA]</scope>
    <source>
        <strain evidence="2">DAG 2021-001</strain>
        <tissue evidence="2">Whole body minus gut</tissue>
    </source>
</reference>
<keyword evidence="1" id="KW-1133">Transmembrane helix</keyword>
<evidence type="ECO:0000313" key="2">
    <source>
        <dbReference type="EMBL" id="KAK7872124.1"/>
    </source>
</evidence>
<dbReference type="EMBL" id="JAZDUA010000029">
    <property type="protein sequence ID" value="KAK7872124.1"/>
    <property type="molecule type" value="Genomic_DNA"/>
</dbReference>
<accession>A0AAN9WGS8</accession>
<sequence length="190" mass="22212">MLVEPICDVNLCITKCCPRGQVVMTQGGRWTCDSEERGDWWQANSSLIDLQEPFFLRGWNASFENVSGLARDLTLDPEEAWAARLLRDRYHFVIFSDWNACIDLKRREDGTLRYTLFYWENSRGAGSDNGMPRYLTSFLLRCWWFLFATFFATEAFALMLIVAFPMYFMLMAANCWRTAVCIHTDLVSFR</sequence>
<organism evidence="2 3">
    <name type="scientific">Gryllus longicercus</name>
    <dbReference type="NCBI Taxonomy" id="2509291"/>
    <lineage>
        <taxon>Eukaryota</taxon>
        <taxon>Metazoa</taxon>
        <taxon>Ecdysozoa</taxon>
        <taxon>Arthropoda</taxon>
        <taxon>Hexapoda</taxon>
        <taxon>Insecta</taxon>
        <taxon>Pterygota</taxon>
        <taxon>Neoptera</taxon>
        <taxon>Polyneoptera</taxon>
        <taxon>Orthoptera</taxon>
        <taxon>Ensifera</taxon>
        <taxon>Gryllidea</taxon>
        <taxon>Grylloidea</taxon>
        <taxon>Gryllidae</taxon>
        <taxon>Gryllinae</taxon>
        <taxon>Gryllus</taxon>
    </lineage>
</organism>
<name>A0AAN9WGS8_9ORTH</name>
<keyword evidence="1" id="KW-0812">Transmembrane</keyword>
<protein>
    <submittedName>
        <fullName evidence="2">Uncharacterized protein</fullName>
    </submittedName>
</protein>
<evidence type="ECO:0000256" key="1">
    <source>
        <dbReference type="SAM" id="Phobius"/>
    </source>
</evidence>
<comment type="caution">
    <text evidence="2">The sequence shown here is derived from an EMBL/GenBank/DDBJ whole genome shotgun (WGS) entry which is preliminary data.</text>
</comment>